<gene>
    <name evidence="2" type="ORF">ANCDUO_17139</name>
</gene>
<proteinExistence type="predicted"/>
<dbReference type="GO" id="GO:0005615">
    <property type="term" value="C:extracellular space"/>
    <property type="evidence" value="ECO:0007669"/>
    <property type="project" value="TreeGrafter"/>
</dbReference>
<dbReference type="GO" id="GO:0005737">
    <property type="term" value="C:cytoplasm"/>
    <property type="evidence" value="ECO:0007669"/>
    <property type="project" value="TreeGrafter"/>
</dbReference>
<dbReference type="GO" id="GO:0008270">
    <property type="term" value="F:zinc ion binding"/>
    <property type="evidence" value="ECO:0007669"/>
    <property type="project" value="TreeGrafter"/>
</dbReference>
<dbReference type="GO" id="GO:0006508">
    <property type="term" value="P:proteolysis"/>
    <property type="evidence" value="ECO:0007669"/>
    <property type="project" value="TreeGrafter"/>
</dbReference>
<dbReference type="GO" id="GO:0070006">
    <property type="term" value="F:metalloaminopeptidase activity"/>
    <property type="evidence" value="ECO:0007669"/>
    <property type="project" value="TreeGrafter"/>
</dbReference>
<evidence type="ECO:0000313" key="2">
    <source>
        <dbReference type="EMBL" id="KIH52753.1"/>
    </source>
</evidence>
<dbReference type="AlphaFoldDB" id="A0A0C2C8V6"/>
<dbReference type="Gene3D" id="1.10.390.10">
    <property type="entry name" value="Neutral Protease Domain 2"/>
    <property type="match status" value="1"/>
</dbReference>
<reference evidence="2 3" key="1">
    <citation type="submission" date="2013-12" db="EMBL/GenBank/DDBJ databases">
        <title>Draft genome of the parsitic nematode Ancylostoma duodenale.</title>
        <authorList>
            <person name="Mitreva M."/>
        </authorList>
    </citation>
    <scope>NUCLEOTIDE SEQUENCE [LARGE SCALE GENOMIC DNA]</scope>
    <source>
        <strain evidence="2 3">Zhejiang</strain>
    </source>
</reference>
<feature type="non-terminal residue" evidence="2">
    <location>
        <position position="1"/>
    </location>
</feature>
<dbReference type="PANTHER" id="PTHR11533:SF276">
    <property type="entry name" value="GLUTAMYL AMINOPEPTIDASE"/>
    <property type="match status" value="1"/>
</dbReference>
<dbReference type="EMBL" id="KN742880">
    <property type="protein sequence ID" value="KIH52753.1"/>
    <property type="molecule type" value="Genomic_DNA"/>
</dbReference>
<dbReference type="OrthoDB" id="10592395at2759"/>
<dbReference type="GO" id="GO:0016020">
    <property type="term" value="C:membrane"/>
    <property type="evidence" value="ECO:0007669"/>
    <property type="project" value="TreeGrafter"/>
</dbReference>
<keyword evidence="3" id="KW-1185">Reference proteome</keyword>
<organism evidence="2 3">
    <name type="scientific">Ancylostoma duodenale</name>
    <dbReference type="NCBI Taxonomy" id="51022"/>
    <lineage>
        <taxon>Eukaryota</taxon>
        <taxon>Metazoa</taxon>
        <taxon>Ecdysozoa</taxon>
        <taxon>Nematoda</taxon>
        <taxon>Chromadorea</taxon>
        <taxon>Rhabditida</taxon>
        <taxon>Rhabditina</taxon>
        <taxon>Rhabditomorpha</taxon>
        <taxon>Strongyloidea</taxon>
        <taxon>Ancylostomatidae</taxon>
        <taxon>Ancylostomatinae</taxon>
        <taxon>Ancylostoma</taxon>
    </lineage>
</organism>
<dbReference type="InterPro" id="IPR050344">
    <property type="entry name" value="Peptidase_M1_aminopeptidases"/>
</dbReference>
<sequence>HYIKKFLFQNTQGGDLWRSLDEVLEEGEGGSPKGPNGGVLKMWYIGSQWSKQMGFPLVTLEIVNSTTIKISQQRYKWDVPLFYQAGREKFGMKWLNRGRAARNLAELALFKG</sequence>
<dbReference type="PANTHER" id="PTHR11533">
    <property type="entry name" value="PROTEASE M1 ZINC METALLOPROTEASE"/>
    <property type="match status" value="1"/>
</dbReference>
<keyword evidence="1" id="KW-0645">Protease</keyword>
<name>A0A0C2C8V6_9BILA</name>
<accession>A0A0C2C8V6</accession>
<keyword evidence="1" id="KW-0031">Aminopeptidase</keyword>
<protein>
    <submittedName>
        <fullName evidence="2">Uncharacterized protein</fullName>
    </submittedName>
</protein>
<evidence type="ECO:0000256" key="1">
    <source>
        <dbReference type="ARBA" id="ARBA00022438"/>
    </source>
</evidence>
<dbReference type="GO" id="GO:0043171">
    <property type="term" value="P:peptide catabolic process"/>
    <property type="evidence" value="ECO:0007669"/>
    <property type="project" value="TreeGrafter"/>
</dbReference>
<evidence type="ECO:0000313" key="3">
    <source>
        <dbReference type="Proteomes" id="UP000054047"/>
    </source>
</evidence>
<dbReference type="Proteomes" id="UP000054047">
    <property type="component" value="Unassembled WGS sequence"/>
</dbReference>
<keyword evidence="1" id="KW-0378">Hydrolase</keyword>
<dbReference type="GO" id="GO:0042277">
    <property type="term" value="F:peptide binding"/>
    <property type="evidence" value="ECO:0007669"/>
    <property type="project" value="TreeGrafter"/>
</dbReference>
<dbReference type="InterPro" id="IPR027268">
    <property type="entry name" value="Peptidase_M4/M1_CTD_sf"/>
</dbReference>